<dbReference type="PANTHER" id="PTHR32063:SF29">
    <property type="entry name" value="HAE1 FAMILY EFFLUX PUMP PERMEASE COMPONENT"/>
    <property type="match status" value="1"/>
</dbReference>
<keyword evidence="4" id="KW-0997">Cell inner membrane</keyword>
<dbReference type="EMBL" id="UGYO01000001">
    <property type="protein sequence ID" value="SUI46537.1"/>
    <property type="molecule type" value="Genomic_DNA"/>
</dbReference>
<feature type="transmembrane region" description="Helical" evidence="8">
    <location>
        <begin position="904"/>
        <end position="925"/>
    </location>
</feature>
<evidence type="ECO:0000313" key="9">
    <source>
        <dbReference type="EMBL" id="BCV44260.1"/>
    </source>
</evidence>
<keyword evidence="5 8" id="KW-0812">Transmembrane</keyword>
<dbReference type="SUPFAM" id="SSF82866">
    <property type="entry name" value="Multidrug efflux transporter AcrB transmembrane domain"/>
    <property type="match status" value="2"/>
</dbReference>
<dbReference type="Gene3D" id="3.30.2090.10">
    <property type="entry name" value="Multidrug efflux transporter AcrB TolC docking domain, DN and DC subdomains"/>
    <property type="match status" value="2"/>
</dbReference>
<proteinExistence type="predicted"/>
<dbReference type="EMBL" id="AP024613">
    <property type="protein sequence ID" value="BCV44260.1"/>
    <property type="molecule type" value="Genomic_DNA"/>
</dbReference>
<dbReference type="GO" id="GO:0005886">
    <property type="term" value="C:plasma membrane"/>
    <property type="evidence" value="ECO:0007669"/>
    <property type="project" value="UniProtKB-SubCell"/>
</dbReference>
<dbReference type="Proteomes" id="UP000825078">
    <property type="component" value="Chromosome"/>
</dbReference>
<keyword evidence="11" id="KW-1185">Reference proteome</keyword>
<dbReference type="Gene3D" id="1.20.1640.10">
    <property type="entry name" value="Multidrug efflux transporter AcrB transmembrane domain"/>
    <property type="match status" value="2"/>
</dbReference>
<feature type="transmembrane region" description="Helical" evidence="8">
    <location>
        <begin position="333"/>
        <end position="352"/>
    </location>
</feature>
<dbReference type="Gene3D" id="3.30.70.1430">
    <property type="entry name" value="Multidrug efflux transporter AcrB pore domain"/>
    <property type="match status" value="2"/>
</dbReference>
<evidence type="ECO:0000256" key="2">
    <source>
        <dbReference type="ARBA" id="ARBA00022448"/>
    </source>
</evidence>
<feature type="transmembrane region" description="Helical" evidence="8">
    <location>
        <begin position="852"/>
        <end position="871"/>
    </location>
</feature>
<evidence type="ECO:0000256" key="6">
    <source>
        <dbReference type="ARBA" id="ARBA00022989"/>
    </source>
</evidence>
<gene>
    <name evidence="10" type="primary">ttgB</name>
    <name evidence="10" type="ORF">NCTC10738_00190</name>
    <name evidence="9" type="ORF">TUM17379_12780</name>
</gene>
<dbReference type="Gene3D" id="3.30.70.1440">
    <property type="entry name" value="Multidrug efflux transporter AcrB pore domain"/>
    <property type="match status" value="1"/>
</dbReference>
<dbReference type="AlphaFoldDB" id="A0A379YKT6"/>
<feature type="transmembrane region" description="Helical" evidence="8">
    <location>
        <begin position="979"/>
        <end position="1004"/>
    </location>
</feature>
<dbReference type="GO" id="GO:0042910">
    <property type="term" value="F:xenobiotic transmembrane transporter activity"/>
    <property type="evidence" value="ECO:0007669"/>
    <property type="project" value="TreeGrafter"/>
</dbReference>
<accession>A0A379YKT6</accession>
<feature type="transmembrane region" description="Helical" evidence="8">
    <location>
        <begin position="385"/>
        <end position="410"/>
    </location>
</feature>
<dbReference type="NCBIfam" id="NF033617">
    <property type="entry name" value="RND_permease_2"/>
    <property type="match status" value="1"/>
</dbReference>
<feature type="transmembrane region" description="Helical" evidence="8">
    <location>
        <begin position="878"/>
        <end position="898"/>
    </location>
</feature>
<name>A0A379YKT6_9GAMM</name>
<evidence type="ECO:0000313" key="10">
    <source>
        <dbReference type="EMBL" id="SUI46537.1"/>
    </source>
</evidence>
<evidence type="ECO:0000256" key="3">
    <source>
        <dbReference type="ARBA" id="ARBA00022475"/>
    </source>
</evidence>
<keyword evidence="7 8" id="KW-0472">Membrane</keyword>
<comment type="subcellular location">
    <subcellularLocation>
        <location evidence="1">Cell inner membrane</location>
        <topology evidence="1">Multi-pass membrane protein</topology>
    </subcellularLocation>
</comment>
<dbReference type="PANTHER" id="PTHR32063">
    <property type="match status" value="1"/>
</dbReference>
<evidence type="ECO:0000313" key="11">
    <source>
        <dbReference type="Proteomes" id="UP000254069"/>
    </source>
</evidence>
<dbReference type="FunFam" id="1.20.1640.10:FF:000001">
    <property type="entry name" value="Efflux pump membrane transporter"/>
    <property type="match status" value="1"/>
</dbReference>
<dbReference type="InterPro" id="IPR027463">
    <property type="entry name" value="AcrB_DN_DC_subdom"/>
</dbReference>
<evidence type="ECO:0000256" key="4">
    <source>
        <dbReference type="ARBA" id="ARBA00022519"/>
    </source>
</evidence>
<dbReference type="InterPro" id="IPR001036">
    <property type="entry name" value="Acrflvin-R"/>
</dbReference>
<feature type="transmembrane region" description="Helical" evidence="8">
    <location>
        <begin position="430"/>
        <end position="450"/>
    </location>
</feature>
<keyword evidence="6 8" id="KW-1133">Transmembrane helix</keyword>
<dbReference type="SUPFAM" id="SSF82693">
    <property type="entry name" value="Multidrug efflux transporter AcrB pore domain, PN1, PN2, PC1 and PC2 subdomains"/>
    <property type="match status" value="3"/>
</dbReference>
<sequence length="1039" mass="113124">MLLSDVSVKRPISAIVLSLLLCVFGLVSFSKLSVREMPDVESPVVTVMTTYEGASASIMESQVTKNLEDELTGISGIDEITSVSRNGMSRITVTFKLGWNLTEGVSDVRDAVARAQRRLPEEANDPIVSKDNGSGEPSIYVNLSSSEMDRTQLTDYSRRVLEDKFNLITGVSSVDISGGLYKVMYVRLKPEQMAGRNVTVQDILAALKAENMESPGGELRNDTTVMTVRTARLYLSPEQFDYLQVSSANGSPVYLKDVAEVFVGAENENSTFKSNGIVNLSLGIVPQSDANPLDVAKDVYKQVDALQKFLPAGTQLYVDYDSTVFIDQAIDEVYYTLYITAALVLLVLYIFIGQLRATLIPAVTVPVSLISAFMAAYFLGFSINLLTLMALILAIGLVVDDAIVVVENIFHHIERGEDPLLAAYKGTREVGFAVIATTAVLVMVFLPISFMEGMVGLLFTEFSVLLAVSVLFSSLVALTLTPVLSSQLLKANVKPNAFNRALNRFFAALELKYRAMVAIAIRHKVAAPLVILACIGGSALLVNHIPAQLAPQEDRGVIFAFIKGAEGTSYNRMTANMDIVQDRLMPLLGQGVLKSFSVQAPAFGGRAGDQTGFVIMQLEDWEDRDINADQALVMIAQVLKDIPDVMVRPMLPGFRGRSSEPVQFVIGGSDYKELFKWAQLLQQEANSSGLMRGADLDYAETTPELLVTVDRQRAAELGVSVADVSETLEVMLGGRKQTTYVDRGEEYDVYVRGDEKQFSSMSDLSQIYMRTTKGELVTLDSLAHIEEVASPQRLSHTNKQKSITIKANLMDGATLGEALDFLDAKAIESLPGDISISYTGESKDFKENQSSMLLVFGLALLVVYLVLAAQFESFINPLVVMLTVPMGVFGGFLGLWLTQQGLNLYSQIGMIMLIGMVTKNGILIVEFANQLRDKGLAFEQAVIDASARRLRPILMTSFTAIVGAIPLIFSTGAGSESRIAVGTVVFFGMAFATFVTLLVIPAMYRLLSYNTKSPGHVKDRLNAAIARQQAQINIGSGSD</sequence>
<feature type="transmembrane region" description="Helical" evidence="8">
    <location>
        <begin position="525"/>
        <end position="545"/>
    </location>
</feature>
<dbReference type="SUPFAM" id="SSF82714">
    <property type="entry name" value="Multidrug efflux transporter AcrB TolC docking domain, DN and DC subdomains"/>
    <property type="match status" value="2"/>
</dbReference>
<reference evidence="9" key="2">
    <citation type="submission" date="2021-05" db="EMBL/GenBank/DDBJ databases">
        <title>Molecular characterization for Shewanella algae harboring chromosomal blaOXA-55-like strains isolated from clinical and environment sample.</title>
        <authorList>
            <person name="Ohama Y."/>
            <person name="Aoki K."/>
            <person name="Harada S."/>
            <person name="Moriya K."/>
            <person name="Ishii Y."/>
            <person name="Tateda K."/>
        </authorList>
    </citation>
    <scope>NUCLEOTIDE SEQUENCE</scope>
    <source>
        <strain evidence="9">TUM17379</strain>
    </source>
</reference>
<evidence type="ECO:0000256" key="8">
    <source>
        <dbReference type="SAM" id="Phobius"/>
    </source>
</evidence>
<keyword evidence="3" id="KW-1003">Cell membrane</keyword>
<dbReference type="Pfam" id="PF00873">
    <property type="entry name" value="ACR_tran"/>
    <property type="match status" value="1"/>
</dbReference>
<dbReference type="Gene3D" id="3.30.70.1320">
    <property type="entry name" value="Multidrug efflux transporter AcrB pore domain like"/>
    <property type="match status" value="1"/>
</dbReference>
<feature type="transmembrane region" description="Helical" evidence="8">
    <location>
        <begin position="953"/>
        <end position="973"/>
    </location>
</feature>
<protein>
    <submittedName>
        <fullName evidence="9">Multidrug transporter AcrB</fullName>
    </submittedName>
    <submittedName>
        <fullName evidence="10">Probable efflux pump membrane transporter TtgB</fullName>
    </submittedName>
</protein>
<dbReference type="Proteomes" id="UP000254069">
    <property type="component" value="Unassembled WGS sequence"/>
</dbReference>
<evidence type="ECO:0000256" key="5">
    <source>
        <dbReference type="ARBA" id="ARBA00022692"/>
    </source>
</evidence>
<dbReference type="PRINTS" id="PR00702">
    <property type="entry name" value="ACRIFLAVINRP"/>
</dbReference>
<evidence type="ECO:0000256" key="7">
    <source>
        <dbReference type="ARBA" id="ARBA00023136"/>
    </source>
</evidence>
<organism evidence="10 11">
    <name type="scientific">Shewanella algae</name>
    <dbReference type="NCBI Taxonomy" id="38313"/>
    <lineage>
        <taxon>Bacteria</taxon>
        <taxon>Pseudomonadati</taxon>
        <taxon>Pseudomonadota</taxon>
        <taxon>Gammaproteobacteria</taxon>
        <taxon>Alteromonadales</taxon>
        <taxon>Shewanellaceae</taxon>
        <taxon>Shewanella</taxon>
    </lineage>
</organism>
<reference evidence="10 11" key="1">
    <citation type="submission" date="2018-06" db="EMBL/GenBank/DDBJ databases">
        <authorList>
            <consortium name="Pathogen Informatics"/>
            <person name="Doyle S."/>
        </authorList>
    </citation>
    <scope>NUCLEOTIDE SEQUENCE [LARGE SCALE GENOMIC DNA]</scope>
    <source>
        <strain evidence="10 11">NCTC10738</strain>
    </source>
</reference>
<evidence type="ECO:0000256" key="1">
    <source>
        <dbReference type="ARBA" id="ARBA00004429"/>
    </source>
</evidence>
<keyword evidence="2" id="KW-0813">Transport</keyword>
<feature type="transmembrane region" description="Helical" evidence="8">
    <location>
        <begin position="359"/>
        <end position="379"/>
    </location>
</feature>
<dbReference type="RefSeq" id="WP_044734006.1">
    <property type="nucleotide sequence ID" value="NZ_AP024613.1"/>
</dbReference>
<feature type="transmembrane region" description="Helical" evidence="8">
    <location>
        <begin position="462"/>
        <end position="484"/>
    </location>
</feature>